<dbReference type="GO" id="GO:0043248">
    <property type="term" value="P:proteasome assembly"/>
    <property type="evidence" value="ECO:0007669"/>
    <property type="project" value="InterPro"/>
</dbReference>
<dbReference type="Pfam" id="PF16093">
    <property type="entry name" value="PAC4"/>
    <property type="match status" value="1"/>
</dbReference>
<evidence type="ECO:0000313" key="2">
    <source>
        <dbReference type="Proteomes" id="UP000812440"/>
    </source>
</evidence>
<dbReference type="Proteomes" id="UP000812440">
    <property type="component" value="Chromosome 6"/>
</dbReference>
<dbReference type="EMBL" id="JAACNH010000005">
    <property type="protein sequence ID" value="KAG8442463.1"/>
    <property type="molecule type" value="Genomic_DNA"/>
</dbReference>
<keyword evidence="2" id="KW-1185">Reference proteome</keyword>
<evidence type="ECO:0000313" key="1">
    <source>
        <dbReference type="EMBL" id="KAG8442463.1"/>
    </source>
</evidence>
<comment type="caution">
    <text evidence="1">The sequence shown here is derived from an EMBL/GenBank/DDBJ whole genome shotgun (WGS) entry which is preliminary data.</text>
</comment>
<dbReference type="InterPro" id="IPR032157">
    <property type="entry name" value="PAC4"/>
</dbReference>
<dbReference type="AlphaFoldDB" id="A0A8T2JFV0"/>
<proteinExistence type="predicted"/>
<dbReference type="PANTHER" id="PTHR33559">
    <property type="entry name" value="PROTEASOME ASSEMBLY CHAPERONE 4"/>
    <property type="match status" value="1"/>
</dbReference>
<reference evidence="1" key="1">
    <citation type="thesis" date="2020" institute="ProQuest LLC" country="789 East Eisenhower Parkway, Ann Arbor, MI, USA">
        <title>Comparative Genomics and Chromosome Evolution.</title>
        <authorList>
            <person name="Mudd A.B."/>
        </authorList>
    </citation>
    <scope>NUCLEOTIDE SEQUENCE</scope>
    <source>
        <strain evidence="1">Female2</strain>
        <tissue evidence="1">Blood</tissue>
    </source>
</reference>
<name>A0A8T2JFV0_9PIPI</name>
<organism evidence="1 2">
    <name type="scientific">Hymenochirus boettgeri</name>
    <name type="common">Congo dwarf clawed frog</name>
    <dbReference type="NCBI Taxonomy" id="247094"/>
    <lineage>
        <taxon>Eukaryota</taxon>
        <taxon>Metazoa</taxon>
        <taxon>Chordata</taxon>
        <taxon>Craniata</taxon>
        <taxon>Vertebrata</taxon>
        <taxon>Euteleostomi</taxon>
        <taxon>Amphibia</taxon>
        <taxon>Batrachia</taxon>
        <taxon>Anura</taxon>
        <taxon>Pipoidea</taxon>
        <taxon>Pipidae</taxon>
        <taxon>Pipinae</taxon>
        <taxon>Hymenochirus</taxon>
    </lineage>
</organism>
<dbReference type="PANTHER" id="PTHR33559:SF1">
    <property type="entry name" value="PROTEASOME ASSEMBLY CHAPERONE 4"/>
    <property type="match status" value="1"/>
</dbReference>
<dbReference type="OrthoDB" id="368507at2759"/>
<accession>A0A8T2JFV0</accession>
<sequence>MDPVPRAVTIHNFSEKICDRTVYFHVMAMDDCFFLWVGLSANLEHLAVAMCSRYDSVPLSTSVLGDPSDTTSTSFAQRLAKKTKKQVFASINISHNESQLMLLIEKRIKQEMDSLPEKF</sequence>
<protein>
    <recommendedName>
        <fullName evidence="3">Proteasome assembly chaperone 4</fullName>
    </recommendedName>
</protein>
<evidence type="ECO:0008006" key="3">
    <source>
        <dbReference type="Google" id="ProtNLM"/>
    </source>
</evidence>
<gene>
    <name evidence="1" type="ORF">GDO86_011306</name>
</gene>